<dbReference type="GO" id="GO:0009303">
    <property type="term" value="P:rRNA transcription"/>
    <property type="evidence" value="ECO:0007669"/>
    <property type="project" value="TreeGrafter"/>
</dbReference>
<keyword evidence="3" id="KW-1185">Reference proteome</keyword>
<dbReference type="HOGENOM" id="CLU_048259_1_1_9"/>
<dbReference type="Pfam" id="PF21095">
    <property type="entry name" value="CarD_C"/>
    <property type="match status" value="1"/>
</dbReference>
<dbReference type="PANTHER" id="PTHR38447">
    <property type="entry name" value="TRANSCRIPTION FACTOR YDEB-RELATED"/>
    <property type="match status" value="1"/>
</dbReference>
<dbReference type="PANTHER" id="PTHR38447:SF1">
    <property type="entry name" value="RNA POLYMERASE-BINDING TRANSCRIPTION FACTOR CARD"/>
    <property type="match status" value="1"/>
</dbReference>
<dbReference type="Pfam" id="PF02559">
    <property type="entry name" value="CarD_TRCF_RID"/>
    <property type="match status" value="1"/>
</dbReference>
<proteinExistence type="predicted"/>
<feature type="domain" description="CarD-like/TRCF RNAP-interacting" evidence="1">
    <location>
        <begin position="1"/>
        <end position="111"/>
    </location>
</feature>
<dbReference type="InterPro" id="IPR042215">
    <property type="entry name" value="CarD-like_C"/>
</dbReference>
<dbReference type="Proteomes" id="UP000014923">
    <property type="component" value="Unassembled WGS sequence"/>
</dbReference>
<protein>
    <submittedName>
        <fullName evidence="2">CarD-like transcriptional regulator</fullName>
    </submittedName>
</protein>
<dbReference type="AlphaFoldDB" id="R7RU34"/>
<evidence type="ECO:0000313" key="2">
    <source>
        <dbReference type="EMBL" id="CDF58926.1"/>
    </source>
</evidence>
<dbReference type="InterPro" id="IPR003711">
    <property type="entry name" value="CarD-like/TRCF_RID"/>
</dbReference>
<comment type="caution">
    <text evidence="2">The sequence shown here is derived from an EMBL/GenBank/DDBJ whole genome shotgun (WGS) entry which is preliminary data.</text>
</comment>
<dbReference type="RefSeq" id="WP_018663777.1">
    <property type="nucleotide sequence ID" value="NZ_HF952018.1"/>
</dbReference>
<reference evidence="2" key="1">
    <citation type="submission" date="2013-03" db="EMBL/GenBank/DDBJ databases">
        <title>Draft genome sequence of the hydrogen-ethanol-producing anaerobic alkalithermophilic Caloramator celere.</title>
        <authorList>
            <person name="Ciranna A."/>
            <person name="Larjo A."/>
            <person name="Kivisto A."/>
            <person name="Santala V."/>
            <person name="Roos C."/>
            <person name="Karp M."/>
        </authorList>
    </citation>
    <scope>NUCLEOTIDE SEQUENCE [LARGE SCALE GENOMIC DNA]</scope>
    <source>
        <strain evidence="2">DSM 8682</strain>
    </source>
</reference>
<gene>
    <name evidence="2" type="ORF">TCEL_01145</name>
</gene>
<dbReference type="InterPro" id="IPR048792">
    <property type="entry name" value="CarD_C"/>
</dbReference>
<dbReference type="InterPro" id="IPR036101">
    <property type="entry name" value="CarD-like/TRCF_RID_sf"/>
</dbReference>
<organism evidence="2 3">
    <name type="scientific">Thermobrachium celere DSM 8682</name>
    <dbReference type="NCBI Taxonomy" id="941824"/>
    <lineage>
        <taxon>Bacteria</taxon>
        <taxon>Bacillati</taxon>
        <taxon>Bacillota</taxon>
        <taxon>Clostridia</taxon>
        <taxon>Eubacteriales</taxon>
        <taxon>Clostridiaceae</taxon>
        <taxon>Thermobrachium</taxon>
    </lineage>
</organism>
<dbReference type="Gene3D" id="2.40.10.170">
    <property type="match status" value="1"/>
</dbReference>
<dbReference type="SUPFAM" id="SSF141259">
    <property type="entry name" value="CarD-like"/>
    <property type="match status" value="1"/>
</dbReference>
<accession>R7RU34</accession>
<dbReference type="Gene3D" id="1.20.58.1290">
    <property type="entry name" value="CarD-like, C-terminal domain"/>
    <property type="match status" value="1"/>
</dbReference>
<dbReference type="OrthoDB" id="9786074at2"/>
<name>R7RU34_9CLOT</name>
<dbReference type="SMART" id="SM01058">
    <property type="entry name" value="CarD_TRCF"/>
    <property type="match status" value="1"/>
</dbReference>
<dbReference type="eggNOG" id="COG1329">
    <property type="taxonomic scope" value="Bacteria"/>
</dbReference>
<dbReference type="InterPro" id="IPR052531">
    <property type="entry name" value="CarD-like_regulator"/>
</dbReference>
<evidence type="ECO:0000313" key="3">
    <source>
        <dbReference type="Proteomes" id="UP000014923"/>
    </source>
</evidence>
<dbReference type="EMBL" id="CAVN010000102">
    <property type="protein sequence ID" value="CDF58926.1"/>
    <property type="molecule type" value="Genomic_DNA"/>
</dbReference>
<sequence>MFNIGDKIYHPKFGAGFIVNIEEKEIYKTVKRYYIIKFIIDDVEIMLPVDERNNIKIREVIKAEDVEKIFDVSNKKHSKLPSKWIDRLKIYDNVISKGDVFEIAQLILDIKALSKNKSLSSSEEKILDNCILLLSSEISIILDVSIDEAKQKIINNLLS</sequence>
<evidence type="ECO:0000259" key="1">
    <source>
        <dbReference type="SMART" id="SM01058"/>
    </source>
</evidence>